<dbReference type="GO" id="GO:0005634">
    <property type="term" value="C:nucleus"/>
    <property type="evidence" value="ECO:0007669"/>
    <property type="project" value="UniProtKB-SubCell"/>
</dbReference>
<dbReference type="PANTHER" id="PTHR11037">
    <property type="entry name" value="TRANSCRIPTION FACTOR CP2"/>
    <property type="match status" value="1"/>
</dbReference>
<dbReference type="GO" id="GO:0000978">
    <property type="term" value="F:RNA polymerase II cis-regulatory region sequence-specific DNA binding"/>
    <property type="evidence" value="ECO:0007669"/>
    <property type="project" value="TreeGrafter"/>
</dbReference>
<evidence type="ECO:0000259" key="3">
    <source>
        <dbReference type="PROSITE" id="PS51968"/>
    </source>
</evidence>
<keyword evidence="1" id="KW-0539">Nucleus</keyword>
<dbReference type="Pfam" id="PF04516">
    <property type="entry name" value="CP2"/>
    <property type="match status" value="1"/>
</dbReference>
<protein>
    <recommendedName>
        <fullName evidence="3">Grh/CP2 DB domain-containing protein</fullName>
    </recommendedName>
</protein>
<dbReference type="InterPro" id="IPR040167">
    <property type="entry name" value="TF_CP2-like"/>
</dbReference>
<dbReference type="InterPro" id="IPR007604">
    <property type="entry name" value="CP2"/>
</dbReference>
<sequence length="425" mass="47024">NGLNEDGIGASPTEGLFFVGGAEGVKREPEDLTRRASASPADRGALSDRRRVILPPPPSVPSSGESPPSLEPVVLSLKTGELEHHVIKEELDLGPLDRRSNHALVIQAPLDSGNSDKMSTGAGTYIGGFTSTSPGAPTMYEPVHSYLTSPSPQPYTTSTSPVIRGSPAGAIYSTADPFYRDYYTTVEPQYTTIRQDYAPAPPGTEQAYVLDRYPRPPYKTNGVSGSLTVDLPSPADSGISADAITPRDQPQFAQTFPYDDMTGQIIGQDLHVRPGSPNTRPVSRSWHEFTRHPDDKIQIPKLFSQYGYKYHLETPISTSQRREDDRITYVNKGQFYGVTMEYIHDPEKSIKPGTVKSVIMLMFREEKTHEDEIKAWSFWHSRQHSVKQRILDVDTKNSVGLVGQIQELSHNAIVVYWNPLEQSAK</sequence>
<proteinExistence type="predicted"/>
<comment type="subcellular location">
    <subcellularLocation>
        <location evidence="1">Nucleus</location>
    </subcellularLocation>
</comment>
<dbReference type="Proteomes" id="UP001497623">
    <property type="component" value="Unassembled WGS sequence"/>
</dbReference>
<name>A0AAV2Q1Q8_MEGNR</name>
<keyword evidence="5" id="KW-1185">Reference proteome</keyword>
<organism evidence="4 5">
    <name type="scientific">Meganyctiphanes norvegica</name>
    <name type="common">Northern krill</name>
    <name type="synonym">Thysanopoda norvegica</name>
    <dbReference type="NCBI Taxonomy" id="48144"/>
    <lineage>
        <taxon>Eukaryota</taxon>
        <taxon>Metazoa</taxon>
        <taxon>Ecdysozoa</taxon>
        <taxon>Arthropoda</taxon>
        <taxon>Crustacea</taxon>
        <taxon>Multicrustacea</taxon>
        <taxon>Malacostraca</taxon>
        <taxon>Eumalacostraca</taxon>
        <taxon>Eucarida</taxon>
        <taxon>Euphausiacea</taxon>
        <taxon>Euphausiidae</taxon>
        <taxon>Meganyctiphanes</taxon>
    </lineage>
</organism>
<dbReference type="EMBL" id="CAXKWB010002349">
    <property type="protein sequence ID" value="CAL4066676.1"/>
    <property type="molecule type" value="Genomic_DNA"/>
</dbReference>
<evidence type="ECO:0000256" key="2">
    <source>
        <dbReference type="SAM" id="MobiDB-lite"/>
    </source>
</evidence>
<dbReference type="AlphaFoldDB" id="A0AAV2Q1Q8"/>
<reference evidence="4 5" key="1">
    <citation type="submission" date="2024-05" db="EMBL/GenBank/DDBJ databases">
        <authorList>
            <person name="Wallberg A."/>
        </authorList>
    </citation>
    <scope>NUCLEOTIDE SEQUENCE [LARGE SCALE GENOMIC DNA]</scope>
</reference>
<gene>
    <name evidence="4" type="ORF">MNOR_LOCUS5923</name>
</gene>
<dbReference type="PANTHER" id="PTHR11037:SF20">
    <property type="entry name" value="PROTEIN GRAINYHEAD"/>
    <property type="match status" value="1"/>
</dbReference>
<keyword evidence="1" id="KW-0238">DNA-binding</keyword>
<feature type="domain" description="Grh/CP2 DB" evidence="3">
    <location>
        <begin position="304"/>
        <end position="425"/>
    </location>
</feature>
<feature type="compositionally biased region" description="Basic and acidic residues" evidence="2">
    <location>
        <begin position="24"/>
        <end position="34"/>
    </location>
</feature>
<evidence type="ECO:0000313" key="4">
    <source>
        <dbReference type="EMBL" id="CAL4066676.1"/>
    </source>
</evidence>
<feature type="region of interest" description="Disordered" evidence="2">
    <location>
        <begin position="1"/>
        <end position="71"/>
    </location>
</feature>
<accession>A0AAV2Q1Q8</accession>
<dbReference type="PROSITE" id="PS51968">
    <property type="entry name" value="GRH_CP2_DB"/>
    <property type="match status" value="1"/>
</dbReference>
<dbReference type="GO" id="GO:0001228">
    <property type="term" value="F:DNA-binding transcription activator activity, RNA polymerase II-specific"/>
    <property type="evidence" value="ECO:0007669"/>
    <property type="project" value="TreeGrafter"/>
</dbReference>
<feature type="non-terminal residue" evidence="4">
    <location>
        <position position="425"/>
    </location>
</feature>
<feature type="non-terminal residue" evidence="4">
    <location>
        <position position="1"/>
    </location>
</feature>
<evidence type="ECO:0000313" key="5">
    <source>
        <dbReference type="Proteomes" id="UP001497623"/>
    </source>
</evidence>
<evidence type="ECO:0000256" key="1">
    <source>
        <dbReference type="PROSITE-ProRule" id="PRU01313"/>
    </source>
</evidence>
<comment type="caution">
    <text evidence="4">The sequence shown here is derived from an EMBL/GenBank/DDBJ whole genome shotgun (WGS) entry which is preliminary data.</text>
</comment>
<feature type="compositionally biased region" description="Low complexity" evidence="2">
    <location>
        <begin position="61"/>
        <end position="71"/>
    </location>
</feature>